<feature type="region of interest" description="Disordered" evidence="7">
    <location>
        <begin position="77"/>
        <end position="100"/>
    </location>
</feature>
<dbReference type="EMBL" id="GL349439">
    <property type="protein sequence ID" value="KNC55594.1"/>
    <property type="molecule type" value="Genomic_DNA"/>
</dbReference>
<dbReference type="OrthoDB" id="14970at2759"/>
<keyword evidence="4" id="KW-0443">Lipid metabolism</keyword>
<dbReference type="InterPro" id="IPR014748">
    <property type="entry name" value="Enoyl-CoA_hydra_C"/>
</dbReference>
<evidence type="ECO:0000313" key="9">
    <source>
        <dbReference type="Proteomes" id="UP000054408"/>
    </source>
</evidence>
<dbReference type="GO" id="GO:0006635">
    <property type="term" value="P:fatty acid beta-oxidation"/>
    <property type="evidence" value="ECO:0007669"/>
    <property type="project" value="UniProtKB-UniPathway"/>
</dbReference>
<sequence>MDTLRTSSPSPGVIHIELNRPRALNAMNLAFFDDLAAVMADVARDRSVRAVVLSGAGKVFSAGLDLKEAAAGVFTSGGRRRRDGESDDDDEEDDGGTSDVARHGLATLRDIVAPWQDAFTAVAECRVPVIAVVHGACVGGGVDLISAADIRIAAADAWISVAEVKIGIVADLGTLQRLPRIIGSASLVRELALTGRRMEAAEAHAAGLFSAVHTTRDEALAAGLDMAASIAALSPLVVAGTKDVLNTSAELSVQQGLKYVATFNALATQSPDVAASVMGHLTKSVPVFSSL</sequence>
<dbReference type="InterPro" id="IPR001753">
    <property type="entry name" value="Enoyl-CoA_hydra/iso"/>
</dbReference>
<evidence type="ECO:0000256" key="7">
    <source>
        <dbReference type="SAM" id="MobiDB-lite"/>
    </source>
</evidence>
<dbReference type="Pfam" id="PF00378">
    <property type="entry name" value="ECH_1"/>
    <property type="match status" value="2"/>
</dbReference>
<dbReference type="UniPathway" id="UPA00659"/>
<evidence type="ECO:0000256" key="2">
    <source>
        <dbReference type="ARBA" id="ARBA00005254"/>
    </source>
</evidence>
<dbReference type="RefSeq" id="XP_013761367.1">
    <property type="nucleotide sequence ID" value="XM_013905913.1"/>
</dbReference>
<dbReference type="PROSITE" id="PS00166">
    <property type="entry name" value="ENOYL_COA_HYDRATASE"/>
    <property type="match status" value="1"/>
</dbReference>
<evidence type="ECO:0000256" key="1">
    <source>
        <dbReference type="ARBA" id="ARBA00005005"/>
    </source>
</evidence>
<dbReference type="AlphaFoldDB" id="A0A0L0DTF0"/>
<keyword evidence="3" id="KW-0276">Fatty acid metabolism</keyword>
<dbReference type="InterPro" id="IPR045002">
    <property type="entry name" value="Ech1-like"/>
</dbReference>
<evidence type="ECO:0000313" key="8">
    <source>
        <dbReference type="EMBL" id="KNC55594.1"/>
    </source>
</evidence>
<dbReference type="eggNOG" id="KOG1681">
    <property type="taxonomic scope" value="Eukaryota"/>
</dbReference>
<dbReference type="FunFam" id="1.10.12.10:FF:000004">
    <property type="entry name" value="Delta3,5-delta2,4-dienoyl-CoA isomerase"/>
    <property type="match status" value="1"/>
</dbReference>
<dbReference type="Gene3D" id="3.90.226.10">
    <property type="entry name" value="2-enoyl-CoA Hydratase, Chain A, domain 1"/>
    <property type="match status" value="1"/>
</dbReference>
<dbReference type="Gene3D" id="1.10.12.10">
    <property type="entry name" value="Lyase 2-enoyl-coa Hydratase, Chain A, domain 2"/>
    <property type="match status" value="1"/>
</dbReference>
<evidence type="ECO:0000256" key="6">
    <source>
        <dbReference type="RuleBase" id="RU003707"/>
    </source>
</evidence>
<dbReference type="GO" id="GO:0051750">
    <property type="term" value="F:delta(3,5)-delta(2,4)-dienoyl-CoA isomerase activity"/>
    <property type="evidence" value="ECO:0007669"/>
    <property type="project" value="TreeGrafter"/>
</dbReference>
<evidence type="ECO:0000256" key="4">
    <source>
        <dbReference type="ARBA" id="ARBA00023098"/>
    </source>
</evidence>
<evidence type="ECO:0000256" key="3">
    <source>
        <dbReference type="ARBA" id="ARBA00022832"/>
    </source>
</evidence>
<protein>
    <submittedName>
        <fullName evidence="8">Delta3,5-delta2,4-dienoyl-CoA isomerase</fullName>
    </submittedName>
</protein>
<keyword evidence="9" id="KW-1185">Reference proteome</keyword>
<reference evidence="8 9" key="1">
    <citation type="submission" date="2010-05" db="EMBL/GenBank/DDBJ databases">
        <title>The Genome Sequence of Thecamonas trahens ATCC 50062.</title>
        <authorList>
            <consortium name="The Broad Institute Genome Sequencing Platform"/>
            <person name="Russ C."/>
            <person name="Cuomo C."/>
            <person name="Shea T."/>
            <person name="Young S.K."/>
            <person name="Zeng Q."/>
            <person name="Koehrsen M."/>
            <person name="Haas B."/>
            <person name="Borodovsky M."/>
            <person name="Guigo R."/>
            <person name="Alvarado L."/>
            <person name="Berlin A."/>
            <person name="Bochicchio J."/>
            <person name="Borenstein D."/>
            <person name="Chapman S."/>
            <person name="Chen Z."/>
            <person name="Freedman E."/>
            <person name="Gellesch M."/>
            <person name="Goldberg J."/>
            <person name="Griggs A."/>
            <person name="Gujja S."/>
            <person name="Heilman E."/>
            <person name="Heiman D."/>
            <person name="Hepburn T."/>
            <person name="Howarth C."/>
            <person name="Jen D."/>
            <person name="Larson L."/>
            <person name="Mehta T."/>
            <person name="Park D."/>
            <person name="Pearson M."/>
            <person name="Roberts A."/>
            <person name="Saif S."/>
            <person name="Shenoy N."/>
            <person name="Sisk P."/>
            <person name="Stolte C."/>
            <person name="Sykes S."/>
            <person name="Thomson T."/>
            <person name="Walk T."/>
            <person name="White J."/>
            <person name="Yandava C."/>
            <person name="Burger G."/>
            <person name="Gray M.W."/>
            <person name="Holland P.W.H."/>
            <person name="King N."/>
            <person name="Lang F.B.F."/>
            <person name="Roger A.J."/>
            <person name="Ruiz-Trillo I."/>
            <person name="Lander E."/>
            <person name="Nusbaum C."/>
        </authorList>
    </citation>
    <scope>NUCLEOTIDE SEQUENCE [LARGE SCALE GENOMIC DNA]</scope>
    <source>
        <strain evidence="8 9">ATCC 50062</strain>
    </source>
</reference>
<dbReference type="InterPro" id="IPR029045">
    <property type="entry name" value="ClpP/crotonase-like_dom_sf"/>
</dbReference>
<proteinExistence type="inferred from homology"/>
<dbReference type="CDD" id="cd06558">
    <property type="entry name" value="crotonase-like"/>
    <property type="match status" value="1"/>
</dbReference>
<gene>
    <name evidence="8" type="ORF">AMSG_01861</name>
</gene>
<dbReference type="STRING" id="461836.A0A0L0DTF0"/>
<dbReference type="PANTHER" id="PTHR43149">
    <property type="entry name" value="ENOYL-COA HYDRATASE"/>
    <property type="match status" value="1"/>
</dbReference>
<dbReference type="Proteomes" id="UP000054408">
    <property type="component" value="Unassembled WGS sequence"/>
</dbReference>
<dbReference type="PANTHER" id="PTHR43149:SF1">
    <property type="entry name" value="DELTA(3,5)-DELTA(2,4)-DIENOYL-COA ISOMERASE, MITOCHONDRIAL"/>
    <property type="match status" value="1"/>
</dbReference>
<organism evidence="8 9">
    <name type="scientific">Thecamonas trahens ATCC 50062</name>
    <dbReference type="NCBI Taxonomy" id="461836"/>
    <lineage>
        <taxon>Eukaryota</taxon>
        <taxon>Apusozoa</taxon>
        <taxon>Apusomonadida</taxon>
        <taxon>Apusomonadidae</taxon>
        <taxon>Thecamonas</taxon>
    </lineage>
</organism>
<keyword evidence="5 8" id="KW-0413">Isomerase</keyword>
<comment type="similarity">
    <text evidence="2 6">Belongs to the enoyl-CoA hydratase/isomerase family.</text>
</comment>
<dbReference type="OMA" id="QYVAHVE"/>
<feature type="compositionally biased region" description="Acidic residues" evidence="7">
    <location>
        <begin position="85"/>
        <end position="96"/>
    </location>
</feature>
<dbReference type="GeneID" id="25561584"/>
<name>A0A0L0DTF0_THETB</name>
<comment type="pathway">
    <text evidence="1">Lipid metabolism; fatty acid beta-oxidation.</text>
</comment>
<dbReference type="InterPro" id="IPR018376">
    <property type="entry name" value="Enoyl-CoA_hyd/isom_CS"/>
</dbReference>
<accession>A0A0L0DTF0</accession>
<dbReference type="SUPFAM" id="SSF52096">
    <property type="entry name" value="ClpP/crotonase"/>
    <property type="match status" value="1"/>
</dbReference>
<evidence type="ECO:0000256" key="5">
    <source>
        <dbReference type="ARBA" id="ARBA00023235"/>
    </source>
</evidence>